<dbReference type="Gene3D" id="3.40.50.720">
    <property type="entry name" value="NAD(P)-binding Rossmann-like Domain"/>
    <property type="match status" value="1"/>
</dbReference>
<name>A0A6J7IQF0_9ZZZZ</name>
<evidence type="ECO:0000256" key="1">
    <source>
        <dbReference type="ARBA" id="ARBA00009219"/>
    </source>
</evidence>
<dbReference type="PANTHER" id="PTHR43245">
    <property type="entry name" value="BIFUNCTIONAL POLYMYXIN RESISTANCE PROTEIN ARNA"/>
    <property type="match status" value="1"/>
</dbReference>
<dbReference type="GO" id="GO:0016616">
    <property type="term" value="F:oxidoreductase activity, acting on the CH-OH group of donors, NAD or NADP as acceptor"/>
    <property type="evidence" value="ECO:0007669"/>
    <property type="project" value="InterPro"/>
</dbReference>
<dbReference type="GO" id="GO:0006694">
    <property type="term" value="P:steroid biosynthetic process"/>
    <property type="evidence" value="ECO:0007669"/>
    <property type="project" value="InterPro"/>
</dbReference>
<dbReference type="InterPro" id="IPR002225">
    <property type="entry name" value="3Beta_OHSteriod_DH/Estase"/>
</dbReference>
<comment type="similarity">
    <text evidence="1">Belongs to the 3-beta-HSD family.</text>
</comment>
<feature type="domain" description="3-beta hydroxysteroid dehydrogenase/isomerase" evidence="3">
    <location>
        <begin position="4"/>
        <end position="236"/>
    </location>
</feature>
<evidence type="ECO:0000313" key="4">
    <source>
        <dbReference type="EMBL" id="CAB4932955.1"/>
    </source>
</evidence>
<accession>A0A6J7IQF0</accession>
<proteinExistence type="inferred from homology"/>
<organism evidence="4">
    <name type="scientific">freshwater metagenome</name>
    <dbReference type="NCBI Taxonomy" id="449393"/>
    <lineage>
        <taxon>unclassified sequences</taxon>
        <taxon>metagenomes</taxon>
        <taxon>ecological metagenomes</taxon>
    </lineage>
</organism>
<reference evidence="4" key="1">
    <citation type="submission" date="2020-05" db="EMBL/GenBank/DDBJ databases">
        <authorList>
            <person name="Chiriac C."/>
            <person name="Salcher M."/>
            <person name="Ghai R."/>
            <person name="Kavagutti S V."/>
        </authorList>
    </citation>
    <scope>NUCLEOTIDE SEQUENCE</scope>
</reference>
<dbReference type="PANTHER" id="PTHR43245:SF51">
    <property type="entry name" value="SHORT CHAIN DEHYDROGENASE_REDUCTASE FAMILY 42E, MEMBER 2"/>
    <property type="match status" value="1"/>
</dbReference>
<gene>
    <name evidence="4" type="ORF">UFOPK3610_02034</name>
</gene>
<dbReference type="SUPFAM" id="SSF51735">
    <property type="entry name" value="NAD(P)-binding Rossmann-fold domains"/>
    <property type="match status" value="1"/>
</dbReference>
<evidence type="ECO:0000259" key="3">
    <source>
        <dbReference type="Pfam" id="PF01073"/>
    </source>
</evidence>
<dbReference type="InterPro" id="IPR050177">
    <property type="entry name" value="Lipid_A_modif_metabolic_enz"/>
</dbReference>
<evidence type="ECO:0000256" key="2">
    <source>
        <dbReference type="ARBA" id="ARBA00023002"/>
    </source>
</evidence>
<keyword evidence="2" id="KW-0560">Oxidoreductase</keyword>
<dbReference type="AlphaFoldDB" id="A0A6J7IQF0"/>
<dbReference type="Pfam" id="PF01073">
    <property type="entry name" value="3Beta_HSD"/>
    <property type="match status" value="1"/>
</dbReference>
<dbReference type="InterPro" id="IPR036291">
    <property type="entry name" value="NAD(P)-bd_dom_sf"/>
</dbReference>
<dbReference type="EMBL" id="CAFBMR010000160">
    <property type="protein sequence ID" value="CAB4932955.1"/>
    <property type="molecule type" value="Genomic_DNA"/>
</dbReference>
<protein>
    <submittedName>
        <fullName evidence="4">Unannotated protein</fullName>
    </submittedName>
</protein>
<sequence>MRVLVTGGRGLLGEATVAALVREGHVVRIMQRTSSAVATRCGDVEEVLGDVRNRDDVRGACSKMDAVVHLAARVAVTGSWQEFYEVNVIGTRHVLEEARAAGVARVVHVSSPSVAHVGHALVGVGATPADAHSARGHYSRSKAMAEICALNSDVPGFAVVAVRPHLVWGPGDTQLVARIIERARQGRLFVVAHGNALVDTTYVDNAADAIAAALEQATETEVHGRAFVVSNAEPRPVRELFERIAAAGGCAGTIRSVPFSLAWMAGAVSERIWARRSTEPPITTFLAEQLATAHWFDQRETQTTLNWEPKISLAEGFERLRQSFL</sequence>